<dbReference type="RefSeq" id="WP_319960866.1">
    <property type="nucleotide sequence ID" value="NZ_JAXARY010000004.1"/>
</dbReference>
<organism evidence="1 2">
    <name type="scientific">Methylomonas defluvii</name>
    <dbReference type="NCBI Taxonomy" id="3045149"/>
    <lineage>
        <taxon>Bacteria</taxon>
        <taxon>Pseudomonadati</taxon>
        <taxon>Pseudomonadota</taxon>
        <taxon>Gammaproteobacteria</taxon>
        <taxon>Methylococcales</taxon>
        <taxon>Methylococcaceae</taxon>
        <taxon>Methylomonas</taxon>
    </lineage>
</organism>
<accession>A0ABU4UBM0</accession>
<protein>
    <submittedName>
        <fullName evidence="1">Uncharacterized protein</fullName>
    </submittedName>
</protein>
<gene>
    <name evidence="1" type="ORF">QLH52_05690</name>
</gene>
<reference evidence="1 2" key="1">
    <citation type="submission" date="2023-11" db="EMBL/GenBank/DDBJ databases">
        <authorList>
            <person name="Ouyang M.-Y."/>
        </authorList>
    </citation>
    <scope>NUCLEOTIDE SEQUENCE [LARGE SCALE GENOMIC DNA]</scope>
    <source>
        <strain evidence="1 2">OY6</strain>
    </source>
</reference>
<evidence type="ECO:0000313" key="1">
    <source>
        <dbReference type="EMBL" id="MDX8126765.1"/>
    </source>
</evidence>
<evidence type="ECO:0000313" key="2">
    <source>
        <dbReference type="Proteomes" id="UP001284537"/>
    </source>
</evidence>
<sequence>MPLPLMVNPKPMIEVCGNPAVLAQTSHPFRLKPPPVLTGV</sequence>
<dbReference type="EMBL" id="JAXARY010000004">
    <property type="protein sequence ID" value="MDX8126765.1"/>
    <property type="molecule type" value="Genomic_DNA"/>
</dbReference>
<comment type="caution">
    <text evidence="1">The sequence shown here is derived from an EMBL/GenBank/DDBJ whole genome shotgun (WGS) entry which is preliminary data.</text>
</comment>
<name>A0ABU4UBM0_9GAMM</name>
<keyword evidence="2" id="KW-1185">Reference proteome</keyword>
<proteinExistence type="predicted"/>
<dbReference type="Proteomes" id="UP001284537">
    <property type="component" value="Unassembled WGS sequence"/>
</dbReference>